<proteinExistence type="predicted"/>
<evidence type="ECO:0000313" key="1">
    <source>
        <dbReference type="EnsemblMetazoa" id="Aqu2.1.38051_001"/>
    </source>
</evidence>
<dbReference type="EnsemblMetazoa" id="Aqu2.1.38051_001">
    <property type="protein sequence ID" value="Aqu2.1.38051_001"/>
    <property type="gene ID" value="Aqu2.1.38051"/>
</dbReference>
<sequence length="159" mass="18072">MLRCNIDVTVGLANCAIGTVIDIYATRHTKFSPDLCFGLIKRPFRRTEVGHLEDIASVVNDFSHMNVSQMVAKEVIVPSYDWKSFLAPCFYDIKGIHHFTFEEQSLRGGDLITQLSCNDQPQAVRILRDTNFSPPTCVPPIIPPKVLSAERQWYLFEKI</sequence>
<dbReference type="PANTHER" id="PTHR34415:SF1">
    <property type="entry name" value="INTEGRASE CATALYTIC DOMAIN-CONTAINING PROTEIN"/>
    <property type="match status" value="1"/>
</dbReference>
<accession>A0A1X7VDE6</accession>
<organism evidence="1">
    <name type="scientific">Amphimedon queenslandica</name>
    <name type="common">Sponge</name>
    <dbReference type="NCBI Taxonomy" id="400682"/>
    <lineage>
        <taxon>Eukaryota</taxon>
        <taxon>Metazoa</taxon>
        <taxon>Porifera</taxon>
        <taxon>Demospongiae</taxon>
        <taxon>Heteroscleromorpha</taxon>
        <taxon>Haplosclerida</taxon>
        <taxon>Niphatidae</taxon>
        <taxon>Amphimedon</taxon>
    </lineage>
</organism>
<reference evidence="1" key="1">
    <citation type="submission" date="2017-05" db="UniProtKB">
        <authorList>
            <consortium name="EnsemblMetazoa"/>
        </authorList>
    </citation>
    <scope>IDENTIFICATION</scope>
</reference>
<dbReference type="InParanoid" id="A0A1X7VDE6"/>
<dbReference type="AlphaFoldDB" id="A0A1X7VDE6"/>
<dbReference type="PANTHER" id="PTHR34415">
    <property type="entry name" value="INTEGRASE CATALYTIC DOMAIN-CONTAINING PROTEIN"/>
    <property type="match status" value="1"/>
</dbReference>
<name>A0A1X7VDE6_AMPQE</name>
<protein>
    <submittedName>
        <fullName evidence="1">Uncharacterized protein</fullName>
    </submittedName>
</protein>